<feature type="transmembrane region" description="Helical" evidence="7">
    <location>
        <begin position="391"/>
        <end position="408"/>
    </location>
</feature>
<keyword evidence="3 7" id="KW-0812">Transmembrane</keyword>
<keyword evidence="2" id="KW-0813">Transport</keyword>
<dbReference type="GO" id="GO:0022857">
    <property type="term" value="F:transmembrane transporter activity"/>
    <property type="evidence" value="ECO:0007669"/>
    <property type="project" value="InterPro"/>
</dbReference>
<feature type="transmembrane region" description="Helical" evidence="7">
    <location>
        <begin position="122"/>
        <end position="141"/>
    </location>
</feature>
<dbReference type="InterPro" id="IPR020846">
    <property type="entry name" value="MFS_dom"/>
</dbReference>
<keyword evidence="5 7" id="KW-0472">Membrane</keyword>
<feature type="transmembrane region" description="Helical" evidence="7">
    <location>
        <begin position="184"/>
        <end position="204"/>
    </location>
</feature>
<feature type="transmembrane region" description="Helical" evidence="7">
    <location>
        <begin position="324"/>
        <end position="346"/>
    </location>
</feature>
<dbReference type="GO" id="GO:0005886">
    <property type="term" value="C:plasma membrane"/>
    <property type="evidence" value="ECO:0007669"/>
    <property type="project" value="TreeGrafter"/>
</dbReference>
<dbReference type="OrthoDB" id="4161376at2759"/>
<dbReference type="AlphaFoldDB" id="A0A6A6X6V2"/>
<feature type="compositionally biased region" description="Basic and acidic residues" evidence="6">
    <location>
        <begin position="18"/>
        <end position="31"/>
    </location>
</feature>
<evidence type="ECO:0000256" key="3">
    <source>
        <dbReference type="ARBA" id="ARBA00022692"/>
    </source>
</evidence>
<evidence type="ECO:0000313" key="10">
    <source>
        <dbReference type="Proteomes" id="UP000799757"/>
    </source>
</evidence>
<dbReference type="InterPro" id="IPR005829">
    <property type="entry name" value="Sugar_transporter_CS"/>
</dbReference>
<feature type="transmembrane region" description="Helical" evidence="7">
    <location>
        <begin position="210"/>
        <end position="232"/>
    </location>
</feature>
<comment type="subcellular location">
    <subcellularLocation>
        <location evidence="1">Membrane</location>
        <topology evidence="1">Multi-pass membrane protein</topology>
    </subcellularLocation>
</comment>
<feature type="transmembrane region" description="Helical" evidence="7">
    <location>
        <begin position="281"/>
        <end position="303"/>
    </location>
</feature>
<evidence type="ECO:0000256" key="2">
    <source>
        <dbReference type="ARBA" id="ARBA00022448"/>
    </source>
</evidence>
<evidence type="ECO:0000256" key="5">
    <source>
        <dbReference type="ARBA" id="ARBA00023136"/>
    </source>
</evidence>
<dbReference type="SUPFAM" id="SSF103473">
    <property type="entry name" value="MFS general substrate transporter"/>
    <property type="match status" value="1"/>
</dbReference>
<feature type="region of interest" description="Disordered" evidence="6">
    <location>
        <begin position="1"/>
        <end position="31"/>
    </location>
</feature>
<name>A0A6A6X6V2_9PLEO</name>
<feature type="transmembrane region" description="Helical" evidence="7">
    <location>
        <begin position="60"/>
        <end position="83"/>
    </location>
</feature>
<dbReference type="InterPro" id="IPR036259">
    <property type="entry name" value="MFS_trans_sf"/>
</dbReference>
<dbReference type="InterPro" id="IPR053791">
    <property type="entry name" value="MFS_Tri12-like"/>
</dbReference>
<proteinExistence type="predicted"/>
<feature type="transmembrane region" description="Helical" evidence="7">
    <location>
        <begin position="543"/>
        <end position="562"/>
    </location>
</feature>
<keyword evidence="4 7" id="KW-1133">Transmembrane helix</keyword>
<dbReference type="PROSITE" id="PS50850">
    <property type="entry name" value="MFS"/>
    <property type="match status" value="1"/>
</dbReference>
<accession>A0A6A6X6V2</accession>
<evidence type="ECO:0000256" key="7">
    <source>
        <dbReference type="SAM" id="Phobius"/>
    </source>
</evidence>
<dbReference type="InterPro" id="IPR010573">
    <property type="entry name" value="MFS_Str1/Tri12-like"/>
</dbReference>
<dbReference type="Gene3D" id="1.20.1250.20">
    <property type="entry name" value="MFS general substrate transporter like domains"/>
    <property type="match status" value="1"/>
</dbReference>
<feature type="transmembrane region" description="Helical" evidence="7">
    <location>
        <begin position="153"/>
        <end position="172"/>
    </location>
</feature>
<feature type="transmembrane region" description="Helical" evidence="7">
    <location>
        <begin position="358"/>
        <end position="379"/>
    </location>
</feature>
<dbReference type="Proteomes" id="UP000799757">
    <property type="component" value="Unassembled WGS sequence"/>
</dbReference>
<gene>
    <name evidence="9" type="ORF">K505DRAFT_350880</name>
</gene>
<reference evidence="9" key="1">
    <citation type="journal article" date="2020" name="Stud. Mycol.">
        <title>101 Dothideomycetes genomes: a test case for predicting lifestyles and emergence of pathogens.</title>
        <authorList>
            <person name="Haridas S."/>
            <person name="Albert R."/>
            <person name="Binder M."/>
            <person name="Bloem J."/>
            <person name="Labutti K."/>
            <person name="Salamov A."/>
            <person name="Andreopoulos B."/>
            <person name="Baker S."/>
            <person name="Barry K."/>
            <person name="Bills G."/>
            <person name="Bluhm B."/>
            <person name="Cannon C."/>
            <person name="Castanera R."/>
            <person name="Culley D."/>
            <person name="Daum C."/>
            <person name="Ezra D."/>
            <person name="Gonzalez J."/>
            <person name="Henrissat B."/>
            <person name="Kuo A."/>
            <person name="Liang C."/>
            <person name="Lipzen A."/>
            <person name="Lutzoni F."/>
            <person name="Magnuson J."/>
            <person name="Mondo S."/>
            <person name="Nolan M."/>
            <person name="Ohm R."/>
            <person name="Pangilinan J."/>
            <person name="Park H.-J."/>
            <person name="Ramirez L."/>
            <person name="Alfaro M."/>
            <person name="Sun H."/>
            <person name="Tritt A."/>
            <person name="Yoshinaga Y."/>
            <person name="Zwiers L.-H."/>
            <person name="Turgeon B."/>
            <person name="Goodwin S."/>
            <person name="Spatafora J."/>
            <person name="Crous P."/>
            <person name="Grigoriev I."/>
        </authorList>
    </citation>
    <scope>NUCLEOTIDE SEQUENCE</scope>
    <source>
        <strain evidence="9">CBS 109.77</strain>
    </source>
</reference>
<dbReference type="PANTHER" id="PTHR23501">
    <property type="entry name" value="MAJOR FACILITATOR SUPERFAMILY"/>
    <property type="match status" value="1"/>
</dbReference>
<feature type="transmembrane region" description="Helical" evidence="7">
    <location>
        <begin position="414"/>
        <end position="433"/>
    </location>
</feature>
<evidence type="ECO:0000313" key="9">
    <source>
        <dbReference type="EMBL" id="KAF2792059.1"/>
    </source>
</evidence>
<feature type="transmembrane region" description="Helical" evidence="7">
    <location>
        <begin position="95"/>
        <end position="115"/>
    </location>
</feature>
<feature type="domain" description="Major facilitator superfamily (MFS) profile" evidence="8">
    <location>
        <begin position="49"/>
        <end position="514"/>
    </location>
</feature>
<evidence type="ECO:0000256" key="6">
    <source>
        <dbReference type="SAM" id="MobiDB-lite"/>
    </source>
</evidence>
<dbReference type="CDD" id="cd06179">
    <property type="entry name" value="MFS_TRI12_like"/>
    <property type="match status" value="1"/>
</dbReference>
<feature type="transmembrane region" description="Helical" evidence="7">
    <location>
        <begin position="253"/>
        <end position="275"/>
    </location>
</feature>
<dbReference type="PANTHER" id="PTHR23501:SF109">
    <property type="entry name" value="MAJOR FACILITATOR SUPERFAMILY (MFS) PROFILE DOMAIN-CONTAINING PROTEIN-RELATED"/>
    <property type="match status" value="1"/>
</dbReference>
<dbReference type="EMBL" id="MU001988">
    <property type="protein sequence ID" value="KAF2792059.1"/>
    <property type="molecule type" value="Genomic_DNA"/>
</dbReference>
<evidence type="ECO:0000256" key="1">
    <source>
        <dbReference type="ARBA" id="ARBA00004141"/>
    </source>
</evidence>
<dbReference type="PROSITE" id="PS00216">
    <property type="entry name" value="SUGAR_TRANSPORT_1"/>
    <property type="match status" value="1"/>
</dbReference>
<sequence>MATTKDDAQIDTASHLETISHPEKHHHTQEEEVLGRDFTLSESELPDGYFTSANFLGSMFAIGASFGCGVGGFGLAAPVLSFINADIGPDPNVSWVALSYLLTNSIGLMLVGRLSDLFGRRWFFIGGNALATVGCVVAAVAPNIPALIAGETLIGLGAASQLSYAFAVGELVPTTHRFMAQAWVFAWAIPSSGFAPAISYAFVFRTSVGWRGIFYLLIALNAATTLAWFFFYKPPTFAMKHSRSAKTQFLKDFDYIGTLLFTLGLLLFLMGISWGGSLHPWGSAHVIATIVVGFLSLVAFFMYEAYAGLKEPLVPMHLLKNMPWNITVLLWSLGAAIYYALAILWPSMVATLYSPGHGVMWAGWVSCISNSGILFGEFVGAGFKRKTNIQIIVVFAIGSVFLAAMASSTPDTPVRAAVFVFLAAAFIGWNEILNSTVATIIIADQREIGTATGIAGSARSFISTICSTVYTVILSNRLSATIPAMVPPALLSSGLPSTSIPSFLLALTLGTPAAWSAVPGLTPAIQAVGVRAYQDASASAYKTVFLSTIAFCGVGMVASFWAPNVDRFLNRDVVVQLRGAKGVGGEAERDVEKL</sequence>
<dbReference type="Pfam" id="PF06609">
    <property type="entry name" value="TRI12"/>
    <property type="match status" value="1"/>
</dbReference>
<organism evidence="9 10">
    <name type="scientific">Melanomma pulvis-pyrius CBS 109.77</name>
    <dbReference type="NCBI Taxonomy" id="1314802"/>
    <lineage>
        <taxon>Eukaryota</taxon>
        <taxon>Fungi</taxon>
        <taxon>Dikarya</taxon>
        <taxon>Ascomycota</taxon>
        <taxon>Pezizomycotina</taxon>
        <taxon>Dothideomycetes</taxon>
        <taxon>Pleosporomycetidae</taxon>
        <taxon>Pleosporales</taxon>
        <taxon>Melanommataceae</taxon>
        <taxon>Melanomma</taxon>
    </lineage>
</organism>
<protein>
    <submittedName>
        <fullName evidence="9">MFS general substrate transporter</fullName>
    </submittedName>
</protein>
<evidence type="ECO:0000256" key="4">
    <source>
        <dbReference type="ARBA" id="ARBA00022989"/>
    </source>
</evidence>
<evidence type="ECO:0000259" key="8">
    <source>
        <dbReference type="PROSITE" id="PS50850"/>
    </source>
</evidence>
<keyword evidence="10" id="KW-1185">Reference proteome</keyword>